<dbReference type="AlphaFoldDB" id="E4XUA2"/>
<reference evidence="4" key="1">
    <citation type="journal article" date="2010" name="Science">
        <title>Plasticity of animal genome architecture unmasked by rapid evolution of a pelagic tunicate.</title>
        <authorList>
            <person name="Denoeud F."/>
            <person name="Henriet S."/>
            <person name="Mungpakdee S."/>
            <person name="Aury J.M."/>
            <person name="Da Silva C."/>
            <person name="Brinkmann H."/>
            <person name="Mikhaleva J."/>
            <person name="Olsen L.C."/>
            <person name="Jubin C."/>
            <person name="Canestro C."/>
            <person name="Bouquet J.M."/>
            <person name="Danks G."/>
            <person name="Poulain J."/>
            <person name="Campsteijn C."/>
            <person name="Adamski M."/>
            <person name="Cross I."/>
            <person name="Yadetie F."/>
            <person name="Muffato M."/>
            <person name="Louis A."/>
            <person name="Butcher S."/>
            <person name="Tsagkogeorga G."/>
            <person name="Konrad A."/>
            <person name="Singh S."/>
            <person name="Jensen M.F."/>
            <person name="Cong E.H."/>
            <person name="Eikeseth-Otteraa H."/>
            <person name="Noel B."/>
            <person name="Anthouard V."/>
            <person name="Porcel B.M."/>
            <person name="Kachouri-Lafond R."/>
            <person name="Nishino A."/>
            <person name="Ugolini M."/>
            <person name="Chourrout P."/>
            <person name="Nishida H."/>
            <person name="Aasland R."/>
            <person name="Huzurbazar S."/>
            <person name="Westhof E."/>
            <person name="Delsuc F."/>
            <person name="Lehrach H."/>
            <person name="Reinhardt R."/>
            <person name="Weissenbach J."/>
            <person name="Roy S.W."/>
            <person name="Artiguenave F."/>
            <person name="Postlethwait J.H."/>
            <person name="Manak J.R."/>
            <person name="Thompson E.M."/>
            <person name="Jaillon O."/>
            <person name="Du Pasquier L."/>
            <person name="Boudinot P."/>
            <person name="Liberles D.A."/>
            <person name="Volff J.N."/>
            <person name="Philippe H."/>
            <person name="Lenhard B."/>
            <person name="Roest Crollius H."/>
            <person name="Wincker P."/>
            <person name="Chourrout D."/>
        </authorList>
    </citation>
    <scope>NUCLEOTIDE SEQUENCE [LARGE SCALE GENOMIC DNA]</scope>
</reference>
<dbReference type="Proteomes" id="UP000001307">
    <property type="component" value="Unassembled WGS sequence"/>
</dbReference>
<evidence type="ECO:0000313" key="5">
    <source>
        <dbReference type="Proteomes" id="UP000001307"/>
    </source>
</evidence>
<evidence type="ECO:0000259" key="3">
    <source>
        <dbReference type="PROSITE" id="PS50812"/>
    </source>
</evidence>
<evidence type="ECO:0000256" key="1">
    <source>
        <dbReference type="SAM" id="Coils"/>
    </source>
</evidence>
<dbReference type="InParanoid" id="E4XUA2"/>
<dbReference type="CDD" id="cd05162">
    <property type="entry name" value="PWWP"/>
    <property type="match status" value="1"/>
</dbReference>
<feature type="coiled-coil region" evidence="1">
    <location>
        <begin position="315"/>
        <end position="342"/>
    </location>
</feature>
<proteinExistence type="predicted"/>
<sequence>MRGFPYWPARIDCVRPRDCNVREQGNDPDSPDFCWPIFFFGTHQISWIPESNLRVFEENRETLGKNKHIKEAMRESLANTAVKFQFGDGSGEIVPKMWDLGEAARRWFRFESDETTNITEWDVHSRAKKRRLETPEPASRSSGSSSLSEQESSTENMSTEEEPLTSTPSLSEAGPSTIKSTESSSESEDDDDPVITNYGDAIHKIADFNVGDFVGCMYESPYYGSVLSKNENKRTVQIQFYTRSGQHKIYISKKKDTDVITEKRQGYIFCHIPSEKVQHGFTQVKKTKTMFLLDGVLHTDIDLRQARWELFTAEIREDEDDIVTCTAQVERLEEDIDKLNRSTYCERSSFNVPIGCENHLNFSLNSTVSELPGLNDSQQDSGMDEANSQ</sequence>
<dbReference type="Pfam" id="PF00855">
    <property type="entry name" value="PWWP"/>
    <property type="match status" value="1"/>
</dbReference>
<keyword evidence="1" id="KW-0175">Coiled coil</keyword>
<keyword evidence="5" id="KW-1185">Reference proteome</keyword>
<dbReference type="PANTHER" id="PTHR12550">
    <property type="entry name" value="HEPATOMA-DERIVED GROWTH FACTOR-RELATED"/>
    <property type="match status" value="1"/>
</dbReference>
<dbReference type="InterPro" id="IPR000313">
    <property type="entry name" value="PWWP_dom"/>
</dbReference>
<dbReference type="SUPFAM" id="SSF63748">
    <property type="entry name" value="Tudor/PWWP/MBT"/>
    <property type="match status" value="1"/>
</dbReference>
<feature type="domain" description="PWWP" evidence="3">
    <location>
        <begin position="1"/>
        <end position="59"/>
    </location>
</feature>
<gene>
    <name evidence="4" type="ORF">GSOID_T00004599001</name>
</gene>
<evidence type="ECO:0000256" key="2">
    <source>
        <dbReference type="SAM" id="MobiDB-lite"/>
    </source>
</evidence>
<accession>E4XUA2</accession>
<dbReference type="OrthoDB" id="757982at2759"/>
<protein>
    <recommendedName>
        <fullName evidence="3">PWWP domain-containing protein</fullName>
    </recommendedName>
</protein>
<evidence type="ECO:0000313" key="4">
    <source>
        <dbReference type="EMBL" id="CBY13299.1"/>
    </source>
</evidence>
<organism evidence="4">
    <name type="scientific">Oikopleura dioica</name>
    <name type="common">Tunicate</name>
    <dbReference type="NCBI Taxonomy" id="34765"/>
    <lineage>
        <taxon>Eukaryota</taxon>
        <taxon>Metazoa</taxon>
        <taxon>Chordata</taxon>
        <taxon>Tunicata</taxon>
        <taxon>Appendicularia</taxon>
        <taxon>Copelata</taxon>
        <taxon>Oikopleuridae</taxon>
        <taxon>Oikopleura</taxon>
    </lineage>
</organism>
<name>E4XUA2_OIKDI</name>
<dbReference type="PROSITE" id="PS50812">
    <property type="entry name" value="PWWP"/>
    <property type="match status" value="1"/>
</dbReference>
<dbReference type="PANTHER" id="PTHR12550:SF70">
    <property type="entry name" value="JIL-1 ANCHORING AND STABILIZING PROTEIN, ISOFORM A"/>
    <property type="match status" value="1"/>
</dbReference>
<feature type="compositionally biased region" description="Low complexity" evidence="2">
    <location>
        <begin position="136"/>
        <end position="157"/>
    </location>
</feature>
<dbReference type="EMBL" id="FN653175">
    <property type="protein sequence ID" value="CBY13299.1"/>
    <property type="molecule type" value="Genomic_DNA"/>
</dbReference>
<feature type="region of interest" description="Disordered" evidence="2">
    <location>
        <begin position="125"/>
        <end position="195"/>
    </location>
</feature>
<dbReference type="Gene3D" id="2.30.30.140">
    <property type="match status" value="1"/>
</dbReference>